<organism evidence="2">
    <name type="scientific">uncultured Nocardioidaceae bacterium</name>
    <dbReference type="NCBI Taxonomy" id="253824"/>
    <lineage>
        <taxon>Bacteria</taxon>
        <taxon>Bacillati</taxon>
        <taxon>Actinomycetota</taxon>
        <taxon>Actinomycetes</taxon>
        <taxon>Propionibacteriales</taxon>
        <taxon>Nocardioidaceae</taxon>
        <taxon>environmental samples</taxon>
    </lineage>
</organism>
<feature type="domain" description="Glyoxalase-like" evidence="1">
    <location>
        <begin position="6"/>
        <end position="143"/>
    </location>
</feature>
<dbReference type="InterPro" id="IPR029068">
    <property type="entry name" value="Glyas_Bleomycin-R_OHBP_Dase"/>
</dbReference>
<dbReference type="CDD" id="cd06587">
    <property type="entry name" value="VOC"/>
    <property type="match status" value="1"/>
</dbReference>
<dbReference type="Pfam" id="PF18029">
    <property type="entry name" value="Glyoxalase_6"/>
    <property type="match status" value="1"/>
</dbReference>
<gene>
    <name evidence="2" type="ORF">AVDCRST_MAG46-1230</name>
</gene>
<evidence type="ECO:0000313" key="2">
    <source>
        <dbReference type="EMBL" id="CAA9327575.1"/>
    </source>
</evidence>
<evidence type="ECO:0000259" key="1">
    <source>
        <dbReference type="Pfam" id="PF18029"/>
    </source>
</evidence>
<dbReference type="EMBL" id="CADCUD010000083">
    <property type="protein sequence ID" value="CAA9327575.1"/>
    <property type="molecule type" value="Genomic_DNA"/>
</dbReference>
<dbReference type="SUPFAM" id="SSF54593">
    <property type="entry name" value="Glyoxalase/Bleomycin resistance protein/Dihydroxybiphenyl dioxygenase"/>
    <property type="match status" value="1"/>
</dbReference>
<dbReference type="AlphaFoldDB" id="A0A6J4LB79"/>
<dbReference type="InterPro" id="IPR041581">
    <property type="entry name" value="Glyoxalase_6"/>
</dbReference>
<accession>A0A6J4LB79</accession>
<proteinExistence type="predicted"/>
<dbReference type="Gene3D" id="3.10.180.10">
    <property type="entry name" value="2,3-Dihydroxybiphenyl 1,2-Dioxygenase, domain 1"/>
    <property type="match status" value="1"/>
</dbReference>
<reference evidence="2" key="1">
    <citation type="submission" date="2020-02" db="EMBL/GenBank/DDBJ databases">
        <authorList>
            <person name="Meier V. D."/>
        </authorList>
    </citation>
    <scope>NUCLEOTIDE SEQUENCE</scope>
    <source>
        <strain evidence="2">AVDCRST_MAG46</strain>
    </source>
</reference>
<protein>
    <recommendedName>
        <fullName evidence="1">Glyoxalase-like domain-containing protein</fullName>
    </recommendedName>
</protein>
<dbReference type="PANTHER" id="PTHR35908">
    <property type="entry name" value="HYPOTHETICAL FUSION PROTEIN"/>
    <property type="match status" value="1"/>
</dbReference>
<dbReference type="PANTHER" id="PTHR35908:SF1">
    <property type="entry name" value="CONSERVED PROTEIN"/>
    <property type="match status" value="1"/>
</dbReference>
<sequence length="144" mass="15884">MSALIQVTFDCTDVKAQAEFWAEALGYVEQPPPEGFSTWEEVLERSGVPREEWGLRTALVDPDGAGPRMFFQTVPEPKTAKNRIHLDIHVGVGTRGDERQRLLDAEAARLTGLGARILWRGPAESGSQSFITLADPEGNEFCVD</sequence>
<name>A0A6J4LB79_9ACTN</name>